<dbReference type="InterPro" id="IPR023198">
    <property type="entry name" value="PGP-like_dom2"/>
</dbReference>
<dbReference type="Proteomes" id="UP000231192">
    <property type="component" value="Unassembled WGS sequence"/>
</dbReference>
<dbReference type="GO" id="GO:0006281">
    <property type="term" value="P:DNA repair"/>
    <property type="evidence" value="ECO:0007669"/>
    <property type="project" value="TreeGrafter"/>
</dbReference>
<gene>
    <name evidence="1" type="ORF">COU18_01245</name>
</gene>
<evidence type="ECO:0000313" key="2">
    <source>
        <dbReference type="Proteomes" id="UP000231192"/>
    </source>
</evidence>
<dbReference type="InterPro" id="IPR041492">
    <property type="entry name" value="HAD_2"/>
</dbReference>
<comment type="caution">
    <text evidence="1">The sequence shown here is derived from an EMBL/GenBank/DDBJ whole genome shotgun (WGS) entry which is preliminary data.</text>
</comment>
<name>A0A2H0UEB6_9BACT</name>
<protein>
    <recommendedName>
        <fullName evidence="3">HAD family hydrolase</fullName>
    </recommendedName>
</protein>
<organism evidence="1 2">
    <name type="scientific">Candidatus Kaiserbacteria bacterium CG10_big_fil_rev_8_21_14_0_10_51_14</name>
    <dbReference type="NCBI Taxonomy" id="1974610"/>
    <lineage>
        <taxon>Bacteria</taxon>
        <taxon>Candidatus Kaiseribacteriota</taxon>
    </lineage>
</organism>
<proteinExistence type="predicted"/>
<dbReference type="Gene3D" id="1.10.150.240">
    <property type="entry name" value="Putative phosphatase, domain 2"/>
    <property type="match status" value="1"/>
</dbReference>
<dbReference type="EMBL" id="PFBK01000003">
    <property type="protein sequence ID" value="PIR84016.1"/>
    <property type="molecule type" value="Genomic_DNA"/>
</dbReference>
<reference evidence="2" key="1">
    <citation type="submission" date="2017-09" db="EMBL/GenBank/DDBJ databases">
        <title>Depth-based differentiation of microbial function through sediment-hosted aquifers and enrichment of novel symbionts in the deep terrestrial subsurface.</title>
        <authorList>
            <person name="Probst A.J."/>
            <person name="Ladd B."/>
            <person name="Jarett J.K."/>
            <person name="Geller-Mcgrath D.E."/>
            <person name="Sieber C.M.K."/>
            <person name="Emerson J.B."/>
            <person name="Anantharaman K."/>
            <person name="Thomas B.C."/>
            <person name="Malmstrom R."/>
            <person name="Stieglmeier M."/>
            <person name="Klingl A."/>
            <person name="Woyke T."/>
            <person name="Ryan C.M."/>
            <person name="Banfield J.F."/>
        </authorList>
    </citation>
    <scope>NUCLEOTIDE SEQUENCE [LARGE SCALE GENOMIC DNA]</scope>
</reference>
<dbReference type="PANTHER" id="PTHR43434">
    <property type="entry name" value="PHOSPHOGLYCOLATE PHOSPHATASE"/>
    <property type="match status" value="1"/>
</dbReference>
<accession>A0A2H0UEB6</accession>
<sequence length="230" mass="26109">MPWNILIMIKLVVFDWNGVLIADAAATVAVDKEIFATFGHKPITMKTYREIFTMPVKDFFLAAGFTKEEMARNAVKIQELFHSLYEPRIAKIRTRTGARELLEYIRAKGIEAIILSNHTTEGIHSQLERLGIKKYFSRVIANDKHVTMERKNKGDKLVELVKASPYKKGEMIIIGDSPEETEAGKRTGIATVAITGGYYSTRRLRDAKPDHLINKLTDIISIIKRYNKGI</sequence>
<dbReference type="PANTHER" id="PTHR43434:SF1">
    <property type="entry name" value="PHOSPHOGLYCOLATE PHOSPHATASE"/>
    <property type="match status" value="1"/>
</dbReference>
<evidence type="ECO:0008006" key="3">
    <source>
        <dbReference type="Google" id="ProtNLM"/>
    </source>
</evidence>
<dbReference type="AlphaFoldDB" id="A0A2H0UEB6"/>
<dbReference type="InterPro" id="IPR023214">
    <property type="entry name" value="HAD_sf"/>
</dbReference>
<dbReference type="Gene3D" id="3.40.50.1000">
    <property type="entry name" value="HAD superfamily/HAD-like"/>
    <property type="match status" value="1"/>
</dbReference>
<dbReference type="SFLD" id="SFLDS00003">
    <property type="entry name" value="Haloacid_Dehalogenase"/>
    <property type="match status" value="1"/>
</dbReference>
<dbReference type="InterPro" id="IPR050155">
    <property type="entry name" value="HAD-like_hydrolase_sf"/>
</dbReference>
<dbReference type="GO" id="GO:0005829">
    <property type="term" value="C:cytosol"/>
    <property type="evidence" value="ECO:0007669"/>
    <property type="project" value="TreeGrafter"/>
</dbReference>
<dbReference type="InterPro" id="IPR036412">
    <property type="entry name" value="HAD-like_sf"/>
</dbReference>
<evidence type="ECO:0000313" key="1">
    <source>
        <dbReference type="EMBL" id="PIR84016.1"/>
    </source>
</evidence>
<dbReference type="SFLD" id="SFLDG01129">
    <property type="entry name" value="C1.5:_HAD__Beta-PGM__Phosphata"/>
    <property type="match status" value="1"/>
</dbReference>
<dbReference type="GO" id="GO:0008967">
    <property type="term" value="F:phosphoglycolate phosphatase activity"/>
    <property type="evidence" value="ECO:0007669"/>
    <property type="project" value="TreeGrafter"/>
</dbReference>
<dbReference type="SUPFAM" id="SSF56784">
    <property type="entry name" value="HAD-like"/>
    <property type="match status" value="1"/>
</dbReference>
<dbReference type="Pfam" id="PF13419">
    <property type="entry name" value="HAD_2"/>
    <property type="match status" value="1"/>
</dbReference>